<sequence>MMSLFINECKKLKRLPEGMKELLPSLKELTLWNCTDMESFPDGGLPSSLQLLVIHDCEKMMNGRKELQKTGKRLKRLSSLKELVITHNGNDEEIVGG</sequence>
<dbReference type="AlphaFoldDB" id="A0A2G2VQ34"/>
<organism evidence="1 2">
    <name type="scientific">Capsicum baccatum</name>
    <name type="common">Peruvian pepper</name>
    <dbReference type="NCBI Taxonomy" id="33114"/>
    <lineage>
        <taxon>Eukaryota</taxon>
        <taxon>Viridiplantae</taxon>
        <taxon>Streptophyta</taxon>
        <taxon>Embryophyta</taxon>
        <taxon>Tracheophyta</taxon>
        <taxon>Spermatophyta</taxon>
        <taxon>Magnoliopsida</taxon>
        <taxon>eudicotyledons</taxon>
        <taxon>Gunneridae</taxon>
        <taxon>Pentapetalae</taxon>
        <taxon>asterids</taxon>
        <taxon>lamiids</taxon>
        <taxon>Solanales</taxon>
        <taxon>Solanaceae</taxon>
        <taxon>Solanoideae</taxon>
        <taxon>Capsiceae</taxon>
        <taxon>Capsicum</taxon>
    </lineage>
</organism>
<name>A0A2G2VQ34_CAPBA</name>
<dbReference type="OrthoDB" id="1896560at2759"/>
<dbReference type="EMBL" id="MLFT02000011">
    <property type="protein sequence ID" value="PHT35072.1"/>
    <property type="molecule type" value="Genomic_DNA"/>
</dbReference>
<dbReference type="Gene3D" id="3.80.10.10">
    <property type="entry name" value="Ribonuclease Inhibitor"/>
    <property type="match status" value="1"/>
</dbReference>
<dbReference type="SUPFAM" id="SSF52058">
    <property type="entry name" value="L domain-like"/>
    <property type="match status" value="1"/>
</dbReference>
<reference evidence="1 2" key="1">
    <citation type="journal article" date="2017" name="Genome Biol.">
        <title>New reference genome sequences of hot pepper reveal the massive evolution of plant disease-resistance genes by retroduplication.</title>
        <authorList>
            <person name="Kim S."/>
            <person name="Park J."/>
            <person name="Yeom S.I."/>
            <person name="Kim Y.M."/>
            <person name="Seo E."/>
            <person name="Kim K.T."/>
            <person name="Kim M.S."/>
            <person name="Lee J.M."/>
            <person name="Cheong K."/>
            <person name="Shin H.S."/>
            <person name="Kim S.B."/>
            <person name="Han K."/>
            <person name="Lee J."/>
            <person name="Park M."/>
            <person name="Lee H.A."/>
            <person name="Lee H.Y."/>
            <person name="Lee Y."/>
            <person name="Oh S."/>
            <person name="Lee J.H."/>
            <person name="Choi E."/>
            <person name="Choi E."/>
            <person name="Lee S.E."/>
            <person name="Jeon J."/>
            <person name="Kim H."/>
            <person name="Choi G."/>
            <person name="Song H."/>
            <person name="Lee J."/>
            <person name="Lee S.C."/>
            <person name="Kwon J.K."/>
            <person name="Lee H.Y."/>
            <person name="Koo N."/>
            <person name="Hong Y."/>
            <person name="Kim R.W."/>
            <person name="Kang W.H."/>
            <person name="Huh J.H."/>
            <person name="Kang B.C."/>
            <person name="Yang T.J."/>
            <person name="Lee Y.H."/>
            <person name="Bennetzen J.L."/>
            <person name="Choi D."/>
        </authorList>
    </citation>
    <scope>NUCLEOTIDE SEQUENCE [LARGE SCALE GENOMIC DNA]</scope>
    <source>
        <strain evidence="2">cv. PBC81</strain>
    </source>
</reference>
<dbReference type="InterPro" id="IPR032675">
    <property type="entry name" value="LRR_dom_sf"/>
</dbReference>
<gene>
    <name evidence="1" type="ORF">CQW23_26872</name>
</gene>
<keyword evidence="2" id="KW-1185">Reference proteome</keyword>
<dbReference type="PANTHER" id="PTHR34630:SF103">
    <property type="entry name" value="AND NB-ARC DOMAIN DISEASE RESISTANCE PROTEIN, PUTATIVE-RELATED"/>
    <property type="match status" value="1"/>
</dbReference>
<evidence type="ECO:0000313" key="2">
    <source>
        <dbReference type="Proteomes" id="UP000224567"/>
    </source>
</evidence>
<evidence type="ECO:0000313" key="1">
    <source>
        <dbReference type="EMBL" id="PHT35072.1"/>
    </source>
</evidence>
<dbReference type="PANTHER" id="PTHR34630">
    <property type="entry name" value="OS11G0677101 PROTEIN"/>
    <property type="match status" value="1"/>
</dbReference>
<comment type="caution">
    <text evidence="1">The sequence shown here is derived from an EMBL/GenBank/DDBJ whole genome shotgun (WGS) entry which is preliminary data.</text>
</comment>
<dbReference type="Proteomes" id="UP000224567">
    <property type="component" value="Unassembled WGS sequence"/>
</dbReference>
<reference evidence="2" key="2">
    <citation type="journal article" date="2017" name="J. Anim. Genet.">
        <title>Multiple reference genome sequences of hot pepper reveal the massive evolution of plant disease resistance genes by retroduplication.</title>
        <authorList>
            <person name="Kim S."/>
            <person name="Park J."/>
            <person name="Yeom S.-I."/>
            <person name="Kim Y.-M."/>
            <person name="Seo E."/>
            <person name="Kim K.-T."/>
            <person name="Kim M.-S."/>
            <person name="Lee J.M."/>
            <person name="Cheong K."/>
            <person name="Shin H.-S."/>
            <person name="Kim S.-B."/>
            <person name="Han K."/>
            <person name="Lee J."/>
            <person name="Park M."/>
            <person name="Lee H.-A."/>
            <person name="Lee H.-Y."/>
            <person name="Lee Y."/>
            <person name="Oh S."/>
            <person name="Lee J.H."/>
            <person name="Choi E."/>
            <person name="Choi E."/>
            <person name="Lee S.E."/>
            <person name="Jeon J."/>
            <person name="Kim H."/>
            <person name="Choi G."/>
            <person name="Song H."/>
            <person name="Lee J."/>
            <person name="Lee S.-C."/>
            <person name="Kwon J.-K."/>
            <person name="Lee H.-Y."/>
            <person name="Koo N."/>
            <person name="Hong Y."/>
            <person name="Kim R.W."/>
            <person name="Kang W.-H."/>
            <person name="Huh J.H."/>
            <person name="Kang B.-C."/>
            <person name="Yang T.-J."/>
            <person name="Lee Y.-H."/>
            <person name="Bennetzen J.L."/>
            <person name="Choi D."/>
        </authorList>
    </citation>
    <scope>NUCLEOTIDE SEQUENCE [LARGE SCALE GENOMIC DNA]</scope>
    <source>
        <strain evidence="2">cv. PBC81</strain>
    </source>
</reference>
<protein>
    <recommendedName>
        <fullName evidence="3">NB-ARC domain-containing protein</fullName>
    </recommendedName>
</protein>
<proteinExistence type="predicted"/>
<evidence type="ECO:0008006" key="3">
    <source>
        <dbReference type="Google" id="ProtNLM"/>
    </source>
</evidence>
<accession>A0A2G2VQ34</accession>